<reference evidence="2" key="1">
    <citation type="submission" date="2023-02" db="EMBL/GenBank/DDBJ databases">
        <title>Genome sequence of Hyphococcus flavus.</title>
        <authorList>
            <person name="Rong J.-C."/>
            <person name="Zhao Q."/>
            <person name="Yi M."/>
            <person name="Wu J.-Y."/>
        </authorList>
    </citation>
    <scope>NUCLEOTIDE SEQUENCE</scope>
    <source>
        <strain evidence="2">MCCC 1K03223</strain>
    </source>
</reference>
<dbReference type="PANTHER" id="PTHR48079:SF6">
    <property type="entry name" value="NAD(P)-BINDING DOMAIN-CONTAINING PROTEIN-RELATED"/>
    <property type="match status" value="1"/>
</dbReference>
<dbReference type="Pfam" id="PF01370">
    <property type="entry name" value="Epimerase"/>
    <property type="match status" value="1"/>
</dbReference>
<organism evidence="2 3">
    <name type="scientific">Hyphococcus flavus</name>
    <dbReference type="NCBI Taxonomy" id="1866326"/>
    <lineage>
        <taxon>Bacteria</taxon>
        <taxon>Pseudomonadati</taxon>
        <taxon>Pseudomonadota</taxon>
        <taxon>Alphaproteobacteria</taxon>
        <taxon>Parvularculales</taxon>
        <taxon>Parvularculaceae</taxon>
        <taxon>Hyphococcus</taxon>
    </lineage>
</organism>
<dbReference type="InterPro" id="IPR051783">
    <property type="entry name" value="NAD(P)-dependent_oxidoreduct"/>
</dbReference>
<dbReference type="KEGG" id="hfl:PUV54_13150"/>
<name>A0AAE9ZIG0_9PROT</name>
<dbReference type="GO" id="GO:0004029">
    <property type="term" value="F:aldehyde dehydrogenase (NAD+) activity"/>
    <property type="evidence" value="ECO:0007669"/>
    <property type="project" value="TreeGrafter"/>
</dbReference>
<dbReference type="PANTHER" id="PTHR48079">
    <property type="entry name" value="PROTEIN YEEZ"/>
    <property type="match status" value="1"/>
</dbReference>
<keyword evidence="3" id="KW-1185">Reference proteome</keyword>
<dbReference type="Proteomes" id="UP001214043">
    <property type="component" value="Chromosome"/>
</dbReference>
<evidence type="ECO:0000259" key="1">
    <source>
        <dbReference type="Pfam" id="PF01370"/>
    </source>
</evidence>
<dbReference type="SUPFAM" id="SSF51735">
    <property type="entry name" value="NAD(P)-binding Rossmann-fold domains"/>
    <property type="match status" value="1"/>
</dbReference>
<dbReference type="InterPro" id="IPR036291">
    <property type="entry name" value="NAD(P)-bd_dom_sf"/>
</dbReference>
<protein>
    <submittedName>
        <fullName evidence="2">NAD-dependent epimerase/dehydratase family protein</fullName>
    </submittedName>
</protein>
<gene>
    <name evidence="2" type="ORF">PUV54_13150</name>
</gene>
<dbReference type="GO" id="GO:0005737">
    <property type="term" value="C:cytoplasm"/>
    <property type="evidence" value="ECO:0007669"/>
    <property type="project" value="TreeGrafter"/>
</dbReference>
<proteinExistence type="predicted"/>
<dbReference type="AlphaFoldDB" id="A0AAE9ZIG0"/>
<dbReference type="InterPro" id="IPR001509">
    <property type="entry name" value="Epimerase_deHydtase"/>
</dbReference>
<accession>A0AAE9ZIG0</accession>
<evidence type="ECO:0000313" key="3">
    <source>
        <dbReference type="Proteomes" id="UP001214043"/>
    </source>
</evidence>
<dbReference type="Gene3D" id="3.40.50.720">
    <property type="entry name" value="NAD(P)-binding Rossmann-like Domain"/>
    <property type="match status" value="1"/>
</dbReference>
<dbReference type="RefSeq" id="WP_274492722.1">
    <property type="nucleotide sequence ID" value="NZ_CP118166.1"/>
</dbReference>
<sequence length="329" mass="34916">MSGVTLVTGGAGFVGKHLVTKLRAKGERVRSFDLAAPLHEDDFQGSIAEPGDVERAMEGVTNVFHLAGNAQLWAKDLSIFDHVNRQGTACVAGIALNKGVERFVHCSSLTTLVGTETPIGASFADEGTIHSSEDMIGAYPRSKRLAELEIEAFTAKGLDAVIAAPTEPLGPGDDGMTPPTQMLLDFANGKTPAYIDCILNFVPVDSLADGLIAARDRGRRGNRYVLGGENIAMKELLAMVERLTGRPAPKTKMPYWVALLAGAVDTAVVSSITGKPPKAPLTGVRLAGRQVSFSSDKAARELDWRAAPVEPALAAMFEWAKDKGLLKPV</sequence>
<feature type="domain" description="NAD-dependent epimerase/dehydratase" evidence="1">
    <location>
        <begin position="6"/>
        <end position="227"/>
    </location>
</feature>
<evidence type="ECO:0000313" key="2">
    <source>
        <dbReference type="EMBL" id="WDI30900.1"/>
    </source>
</evidence>
<dbReference type="EMBL" id="CP118166">
    <property type="protein sequence ID" value="WDI30900.1"/>
    <property type="molecule type" value="Genomic_DNA"/>
</dbReference>